<dbReference type="EMBL" id="KP136319">
    <property type="protein sequence ID" value="AJF97571.1"/>
    <property type="molecule type" value="Genomic_DNA"/>
</dbReference>
<dbReference type="Gene3D" id="1.20.1280.50">
    <property type="match status" value="1"/>
</dbReference>
<evidence type="ECO:0000259" key="2">
    <source>
        <dbReference type="PROSITE" id="PS50181"/>
    </source>
</evidence>
<sequence length="444" mass="49953">MRYNGEMLLDEVLTPFDRLPNELLFHILMLIDCAKSLAAWSATSKRHRLLTMDDSLWRHLCETHFGPSPFEPPLPQHVDWRWIYRAQGRTARLVGPDVGAIWFNGRVFWGDVVNGKPHGFGVYIHGLCLTRDGILRKRADTARSAALTAMGRIQCEWVHGDAHGAAIETRPDSTRIERQWVHGKRQEHAVVAYPSGARYEGAFSFSRPCGQGTLTLCNKVTIERKWHLLDTIDLFDSGNMRVDFREPREPRTGIYVWASGARYDGEFNECGQRHGYGSMVHASGDIYWGEWRDDKRNGHGSMIYVGGNRYEGEWRDGMTNGHGAVTYADGNRYEGNWRNDMRDGHGTFTWASGQVYTGHYHQGQRHGPGVLKLTSGAIYKGTYRDGRRRGHGTVTYVDGSRLSGTWDDTICADAAVILHRAGDNPCSLATPCDACVALANDHSE</sequence>
<dbReference type="SMART" id="SM00698">
    <property type="entry name" value="MORN"/>
    <property type="match status" value="7"/>
</dbReference>
<protein>
    <submittedName>
        <fullName evidence="3">Morn repeat protein</fullName>
    </submittedName>
</protein>
<evidence type="ECO:0000313" key="4">
    <source>
        <dbReference type="Proteomes" id="UP000202511"/>
    </source>
</evidence>
<accession>A0A0B5J9L6</accession>
<evidence type="ECO:0000256" key="1">
    <source>
        <dbReference type="ARBA" id="ARBA00022737"/>
    </source>
</evidence>
<proteinExistence type="predicted"/>
<dbReference type="PROSITE" id="PS50181">
    <property type="entry name" value="FBOX"/>
    <property type="match status" value="1"/>
</dbReference>
<name>A0A0B5J9L6_9VIRU</name>
<dbReference type="Gene3D" id="2.20.110.10">
    <property type="entry name" value="Histone H3 K4-specific methyltransferase SET7/9 N-terminal domain"/>
    <property type="match status" value="3"/>
</dbReference>
<dbReference type="InterPro" id="IPR036047">
    <property type="entry name" value="F-box-like_dom_sf"/>
</dbReference>
<reference evidence="3 4" key="1">
    <citation type="journal article" date="2015" name="Parasitol. Res.">
        <title>Viruses in close associations with free-living amoebae.</title>
        <authorList>
            <person name="Scheid P."/>
        </authorList>
    </citation>
    <scope>NUCLEOTIDE SEQUENCE [LARGE SCALE GENOMIC DNA]</scope>
    <source>
        <strain evidence="3">KlaHel</strain>
    </source>
</reference>
<keyword evidence="1" id="KW-0677">Repeat</keyword>
<dbReference type="GeneID" id="23462488"/>
<dbReference type="PANTHER" id="PTHR43215">
    <property type="entry name" value="RADIAL SPOKE HEAD 1 HOMOLOG"/>
    <property type="match status" value="1"/>
</dbReference>
<dbReference type="SUPFAM" id="SSF82185">
    <property type="entry name" value="Histone H3 K4-specific methyltransferase SET7/9 N-terminal domain"/>
    <property type="match status" value="2"/>
</dbReference>
<evidence type="ECO:0000313" key="3">
    <source>
        <dbReference type="EMBL" id="AJF97571.1"/>
    </source>
</evidence>
<organism evidence="3 4">
    <name type="scientific">Pandoravirus inopinatum</name>
    <dbReference type="NCBI Taxonomy" id="1605721"/>
    <lineage>
        <taxon>Viruses</taxon>
        <taxon>Pandoravirus</taxon>
    </lineage>
</organism>
<dbReference type="InterPro" id="IPR001810">
    <property type="entry name" value="F-box_dom"/>
</dbReference>
<dbReference type="KEGG" id="vg:23462488"/>
<dbReference type="Pfam" id="PF02493">
    <property type="entry name" value="MORN"/>
    <property type="match status" value="9"/>
</dbReference>
<dbReference type="PANTHER" id="PTHR43215:SF14">
    <property type="entry name" value="RADIAL SPOKE HEAD 1 HOMOLOG"/>
    <property type="match status" value="1"/>
</dbReference>
<dbReference type="InterPro" id="IPR003409">
    <property type="entry name" value="MORN"/>
</dbReference>
<dbReference type="Proteomes" id="UP000202511">
    <property type="component" value="Segment"/>
</dbReference>
<dbReference type="RefSeq" id="YP_009119806.1">
    <property type="nucleotide sequence ID" value="NC_026440.1"/>
</dbReference>
<dbReference type="SUPFAM" id="SSF81383">
    <property type="entry name" value="F-box domain"/>
    <property type="match status" value="1"/>
</dbReference>
<feature type="domain" description="F-box" evidence="2">
    <location>
        <begin position="13"/>
        <end position="60"/>
    </location>
</feature>
<dbReference type="Pfam" id="PF12937">
    <property type="entry name" value="F-box-like"/>
    <property type="match status" value="1"/>
</dbReference>